<dbReference type="GO" id="GO:0030246">
    <property type="term" value="F:carbohydrate binding"/>
    <property type="evidence" value="ECO:0007669"/>
    <property type="project" value="UniProtKB-ARBA"/>
</dbReference>
<dbReference type="InterPro" id="IPR010982">
    <property type="entry name" value="Lambda_DNA-bd_dom_sf"/>
</dbReference>
<dbReference type="GO" id="GO:0006355">
    <property type="term" value="P:regulation of DNA-templated transcription"/>
    <property type="evidence" value="ECO:0007669"/>
    <property type="project" value="InterPro"/>
</dbReference>
<comment type="similarity">
    <text evidence="2">Belongs to the bacterial solute-binding protein 2 family.</text>
</comment>
<evidence type="ECO:0000313" key="5">
    <source>
        <dbReference type="EMBL" id="SCM72441.1"/>
    </source>
</evidence>
<dbReference type="PANTHER" id="PTHR46847:SF1">
    <property type="entry name" value="D-ALLOSE-BINDING PERIPLASMIC PROTEIN-RELATED"/>
    <property type="match status" value="1"/>
</dbReference>
<dbReference type="InterPro" id="IPR000843">
    <property type="entry name" value="HTH_LacI"/>
</dbReference>
<dbReference type="SMART" id="SM00354">
    <property type="entry name" value="HTH_LACI"/>
    <property type="match status" value="1"/>
</dbReference>
<protein>
    <submittedName>
        <fullName evidence="5">Transcriptional regulator, LacI family</fullName>
    </submittedName>
</protein>
<dbReference type="Gene3D" id="3.40.50.2300">
    <property type="match status" value="2"/>
</dbReference>
<evidence type="ECO:0000256" key="3">
    <source>
        <dbReference type="ARBA" id="ARBA00022729"/>
    </source>
</evidence>
<sequence length="352" mass="38844">MMGNHHTKAMSNKATLIRIAEAAGVSISTVDRVVNSRGGVSPDTEAKVLEWATRLNLDRRLFRSHLRTLRVAVMMQSPHNPFFEALRDAFSDLNLTMADLRITSFVHYIDVTDFAGTSRKIEQVAAGYDGLIVTCPNDPKISEALRRVSRKIPIVTLVTDLPDSGRIAYVGSNNRQTGRVAGELMGRFLGGEGGDILLVLGLQRMAGHEEREMGFRSVLRERFPSCRIVAALESGENRERAGQVVLDALREYPGIRGIYNVSAGNSAIVQAIGSLGLTHKIVLITHELTEARRQMLLDGALDAIIDQNPRLEAQRALEVLGRNFQRGESGTTSGEYTPFQIFIRENCPTISY</sequence>
<name>A0A212L4H0_9HYPH</name>
<proteinExistence type="inferred from homology"/>
<dbReference type="SUPFAM" id="SSF53822">
    <property type="entry name" value="Periplasmic binding protein-like I"/>
    <property type="match status" value="1"/>
</dbReference>
<dbReference type="SUPFAM" id="SSF47413">
    <property type="entry name" value="lambda repressor-like DNA-binding domains"/>
    <property type="match status" value="1"/>
</dbReference>
<feature type="domain" description="HTH lacI-type" evidence="4">
    <location>
        <begin position="14"/>
        <end position="68"/>
    </location>
</feature>
<dbReference type="CDD" id="cd01392">
    <property type="entry name" value="HTH_LacI"/>
    <property type="match status" value="1"/>
</dbReference>
<dbReference type="CDD" id="cd06307">
    <property type="entry name" value="PBP1_sugar_binding"/>
    <property type="match status" value="1"/>
</dbReference>
<gene>
    <name evidence="5" type="ORF">KL86PLE_100585</name>
</gene>
<reference evidence="5" key="1">
    <citation type="submission" date="2016-08" db="EMBL/GenBank/DDBJ databases">
        <authorList>
            <person name="Seilhamer J.J."/>
        </authorList>
    </citation>
    <scope>NUCLEOTIDE SEQUENCE</scope>
    <source>
        <strain evidence="5">86</strain>
    </source>
</reference>
<dbReference type="Pfam" id="PF00356">
    <property type="entry name" value="LacI"/>
    <property type="match status" value="1"/>
</dbReference>
<dbReference type="Gene3D" id="1.10.260.40">
    <property type="entry name" value="lambda repressor-like DNA-binding domains"/>
    <property type="match status" value="1"/>
</dbReference>
<keyword evidence="3" id="KW-0732">Signal</keyword>
<dbReference type="PROSITE" id="PS50932">
    <property type="entry name" value="HTH_LACI_2"/>
    <property type="match status" value="1"/>
</dbReference>
<dbReference type="GO" id="GO:0003677">
    <property type="term" value="F:DNA binding"/>
    <property type="evidence" value="ECO:0007669"/>
    <property type="project" value="InterPro"/>
</dbReference>
<evidence type="ECO:0000256" key="2">
    <source>
        <dbReference type="ARBA" id="ARBA00007639"/>
    </source>
</evidence>
<dbReference type="Pfam" id="PF13407">
    <property type="entry name" value="Peripla_BP_4"/>
    <property type="match status" value="1"/>
</dbReference>
<accession>A0A212L4H0</accession>
<comment type="subcellular location">
    <subcellularLocation>
        <location evidence="1">Cell envelope</location>
    </subcellularLocation>
</comment>
<dbReference type="GO" id="GO:0030313">
    <property type="term" value="C:cell envelope"/>
    <property type="evidence" value="ECO:0007669"/>
    <property type="project" value="UniProtKB-SubCell"/>
</dbReference>
<dbReference type="PANTHER" id="PTHR46847">
    <property type="entry name" value="D-ALLOSE-BINDING PERIPLASMIC PROTEIN-RELATED"/>
    <property type="match status" value="1"/>
</dbReference>
<evidence type="ECO:0000259" key="4">
    <source>
        <dbReference type="PROSITE" id="PS50932"/>
    </source>
</evidence>
<dbReference type="InterPro" id="IPR025997">
    <property type="entry name" value="SBP_2_dom"/>
</dbReference>
<dbReference type="InterPro" id="IPR028082">
    <property type="entry name" value="Peripla_BP_I"/>
</dbReference>
<dbReference type="EMBL" id="FMJD01000002">
    <property type="protein sequence ID" value="SCM72441.1"/>
    <property type="molecule type" value="Genomic_DNA"/>
</dbReference>
<organism evidence="5">
    <name type="scientific">uncultured Pleomorphomonas sp</name>
    <dbReference type="NCBI Taxonomy" id="442121"/>
    <lineage>
        <taxon>Bacteria</taxon>
        <taxon>Pseudomonadati</taxon>
        <taxon>Pseudomonadota</taxon>
        <taxon>Alphaproteobacteria</taxon>
        <taxon>Hyphomicrobiales</taxon>
        <taxon>Pleomorphomonadaceae</taxon>
        <taxon>Pleomorphomonas</taxon>
        <taxon>environmental samples</taxon>
    </lineage>
</organism>
<dbReference type="AlphaFoldDB" id="A0A212L4H0"/>
<evidence type="ECO:0000256" key="1">
    <source>
        <dbReference type="ARBA" id="ARBA00004196"/>
    </source>
</evidence>